<keyword evidence="2" id="KW-1185">Reference proteome</keyword>
<dbReference type="Proteomes" id="UP000586305">
    <property type="component" value="Unassembled WGS sequence"/>
</dbReference>
<dbReference type="Pfam" id="PF13689">
    <property type="entry name" value="DUF4154"/>
    <property type="match status" value="1"/>
</dbReference>
<dbReference type="InterPro" id="IPR025293">
    <property type="entry name" value="YfiR/HmsC-like"/>
</dbReference>
<protein>
    <submittedName>
        <fullName evidence="1">YfiR family protein</fullName>
    </submittedName>
</protein>
<dbReference type="AlphaFoldDB" id="A0A849VE01"/>
<accession>A0A849VE01</accession>
<dbReference type="RefSeq" id="WP_171626578.1">
    <property type="nucleotide sequence ID" value="NZ_JABBPG010000005.1"/>
</dbReference>
<organism evidence="1 2">
    <name type="scientific">Pseudoalteromonas caenipelagi</name>
    <dbReference type="NCBI Taxonomy" id="2726988"/>
    <lineage>
        <taxon>Bacteria</taxon>
        <taxon>Pseudomonadati</taxon>
        <taxon>Pseudomonadota</taxon>
        <taxon>Gammaproteobacteria</taxon>
        <taxon>Alteromonadales</taxon>
        <taxon>Pseudoalteromonadaceae</taxon>
        <taxon>Pseudoalteromonas</taxon>
    </lineage>
</organism>
<comment type="caution">
    <text evidence="1">The sequence shown here is derived from an EMBL/GenBank/DDBJ whole genome shotgun (WGS) entry which is preliminary data.</text>
</comment>
<evidence type="ECO:0000313" key="2">
    <source>
        <dbReference type="Proteomes" id="UP000586305"/>
    </source>
</evidence>
<dbReference type="EMBL" id="JABBPG010000005">
    <property type="protein sequence ID" value="NOU51516.1"/>
    <property type="molecule type" value="Genomic_DNA"/>
</dbReference>
<sequence length="171" mass="19344">MRYLFPLILLIPMICSAKSPDQVRSAFLYQMAKFIEFPNQQTKNSTKFCFLNIDNGPGLILAGNRSLKIRNLPIEIIQIEKPKDLGELSEQCDITYIDESNEDDILAVWIKANPLDTVFVGETIDFLEGGGVASLVQEGSKIRLYINKQQVSQHNFKVLSRLLAVSKFHPD</sequence>
<gene>
    <name evidence="1" type="ORF">HG263_13350</name>
</gene>
<name>A0A849VE01_9GAMM</name>
<evidence type="ECO:0000313" key="1">
    <source>
        <dbReference type="EMBL" id="NOU51516.1"/>
    </source>
</evidence>
<proteinExistence type="predicted"/>
<reference evidence="1 2" key="1">
    <citation type="submission" date="2020-04" db="EMBL/GenBank/DDBJ databases">
        <title>Pseudoalteromonas caenipelagi sp. nov., isolated from a tidal flat.</title>
        <authorList>
            <person name="Park S."/>
            <person name="Yoon J.-H."/>
        </authorList>
    </citation>
    <scope>NUCLEOTIDE SEQUENCE [LARGE SCALE GENOMIC DNA]</scope>
    <source>
        <strain evidence="1 2">JBTF-M23</strain>
    </source>
</reference>